<reference evidence="1" key="1">
    <citation type="submission" date="2016-10" db="EMBL/GenBank/DDBJ databases">
        <title>Sequence of Gallionella enrichment culture.</title>
        <authorList>
            <person name="Poehlein A."/>
            <person name="Muehling M."/>
            <person name="Daniel R."/>
        </authorList>
    </citation>
    <scope>NUCLEOTIDE SEQUENCE</scope>
</reference>
<proteinExistence type="predicted"/>
<comment type="caution">
    <text evidence="1">The sequence shown here is derived from an EMBL/GenBank/DDBJ whole genome shotgun (WGS) entry which is preliminary data.</text>
</comment>
<evidence type="ECO:0000313" key="1">
    <source>
        <dbReference type="EMBL" id="OIQ67915.1"/>
    </source>
</evidence>
<organism evidence="1">
    <name type="scientific">mine drainage metagenome</name>
    <dbReference type="NCBI Taxonomy" id="410659"/>
    <lineage>
        <taxon>unclassified sequences</taxon>
        <taxon>metagenomes</taxon>
        <taxon>ecological metagenomes</taxon>
    </lineage>
</organism>
<gene>
    <name evidence="1" type="ORF">GALL_505020</name>
</gene>
<dbReference type="AlphaFoldDB" id="A0A1J5PRJ9"/>
<dbReference type="EMBL" id="MLJW01005622">
    <property type="protein sequence ID" value="OIQ67915.1"/>
    <property type="molecule type" value="Genomic_DNA"/>
</dbReference>
<accession>A0A1J5PRJ9</accession>
<sequence length="155" mass="17177">MPLVAARELQGLGDIPASKPAALAWLRRMNVSAKAVGQTLFFDTSALPESVLDAARGDLARAAKALQTALETLLQRGVYTPTEALHPAAEHRRDHRMGVPAKIASDSELEAFIHARIEHLTFQQLTDAIAAHFPPERRVGRSTVHRWWRKMKACR</sequence>
<name>A0A1J5PRJ9_9ZZZZ</name>
<protein>
    <submittedName>
        <fullName evidence="1">Uncharacterized protein</fullName>
    </submittedName>
</protein>